<dbReference type="InterPro" id="IPR011045">
    <property type="entry name" value="N2O_reductase_N"/>
</dbReference>
<dbReference type="InterPro" id="IPR051200">
    <property type="entry name" value="Host-pathogen_enzymatic-act"/>
</dbReference>
<dbReference type="Pfam" id="PF10282">
    <property type="entry name" value="Lactonase"/>
    <property type="match status" value="1"/>
</dbReference>
<dbReference type="InterPro" id="IPR011964">
    <property type="entry name" value="YVTN_b-propeller_repeat"/>
</dbReference>
<dbReference type="PROSITE" id="PS51257">
    <property type="entry name" value="PROKAR_LIPOPROTEIN"/>
    <property type="match status" value="1"/>
</dbReference>
<feature type="chain" id="PRO_5043145040" evidence="1">
    <location>
        <begin position="23"/>
        <end position="492"/>
    </location>
</feature>
<feature type="signal peptide" evidence="1">
    <location>
        <begin position="1"/>
        <end position="22"/>
    </location>
</feature>
<dbReference type="PANTHER" id="PTHR47197:SF3">
    <property type="entry name" value="DIHYDRO-HEME D1 DEHYDROGENASE"/>
    <property type="match status" value="1"/>
</dbReference>
<proteinExistence type="predicted"/>
<evidence type="ECO:0000313" key="3">
    <source>
        <dbReference type="Proteomes" id="UP000183046"/>
    </source>
</evidence>
<dbReference type="Proteomes" id="UP000183046">
    <property type="component" value="Unassembled WGS sequence"/>
</dbReference>
<dbReference type="SUPFAM" id="SSF50974">
    <property type="entry name" value="Nitrous oxide reductase, N-terminal domain"/>
    <property type="match status" value="1"/>
</dbReference>
<sequence length="492" mass="51535">MPRLSLTPLAAALLVISCTASAGQVPRAAAQPDITISAQDRVYTAEQFSNTVSVIDPSTEKLLGVITLGDSQPKNLSPLYKGELLVHGLGFSPDGKTLATVAIGSNSVSFIDTANNQVKGKTYLGRAPHEAFFTPDGKELWVTVRGEDYIAVIDPVTFKEKTRIGVPPGPGMQIFSPDGRYGYVCSSFTPETVVVSVAEHRIVGRVAQASPFCPNIAASADGQQVWFTLKDVGKTQVFAAKPPFGLIKTLDTGAITNHVNLVRNAHGSFAYVTVGGENRVKVFRTDDFSQVASIPVGALPHGLWPSGDGTRLYVGLENADSVAVINTLTNSVETTVPVGQAPQALVYVPNAATQGAGLANLKPLGSAAKSIQIALAPPGEHPRHTTQVTLFDQGLTQVLQASVTGLVAKQPYVLALARHADGSGALESLAAFQTNPAGAAIVNAVGPIRQLVQQSQADEQRYLVIAPGAADAPGAPVQVQVQVQVQVPQSKH</sequence>
<dbReference type="InterPro" id="IPR015943">
    <property type="entry name" value="WD40/YVTN_repeat-like_dom_sf"/>
</dbReference>
<keyword evidence="1" id="KW-0732">Signal</keyword>
<name>A0A1G5PDS0_9PSED</name>
<accession>A0A1G5PDS0</accession>
<dbReference type="EMBL" id="FMWB01000015">
    <property type="protein sequence ID" value="SCZ47693.1"/>
    <property type="molecule type" value="Genomic_DNA"/>
</dbReference>
<comment type="caution">
    <text evidence="2">The sequence shown here is derived from an EMBL/GenBank/DDBJ whole genome shotgun (WGS) entry which is preliminary data.</text>
</comment>
<dbReference type="STRING" id="237610.BJP27_06080"/>
<dbReference type="InterPro" id="IPR019405">
    <property type="entry name" value="Lactonase_7-beta_prop"/>
</dbReference>
<reference evidence="3" key="1">
    <citation type="submission" date="2016-10" db="EMBL/GenBank/DDBJ databases">
        <authorList>
            <person name="de Groot N.N."/>
        </authorList>
    </citation>
    <scope>NUCLEOTIDE SEQUENCE [LARGE SCALE GENOMIC DNA]</scope>
    <source>
        <strain evidence="3">DSM 15758</strain>
    </source>
</reference>
<dbReference type="RefSeq" id="WP_074584894.1">
    <property type="nucleotide sequence ID" value="NZ_FMWB01000015.1"/>
</dbReference>
<dbReference type="PANTHER" id="PTHR47197">
    <property type="entry name" value="PROTEIN NIRF"/>
    <property type="match status" value="1"/>
</dbReference>
<evidence type="ECO:0000256" key="1">
    <source>
        <dbReference type="SAM" id="SignalP"/>
    </source>
</evidence>
<dbReference type="OrthoDB" id="145213at2"/>
<protein>
    <submittedName>
        <fullName evidence="2">40-residue YVTN family beta-propeller repeat-containing protein</fullName>
    </submittedName>
</protein>
<dbReference type="AlphaFoldDB" id="A0A1G5PDS0"/>
<dbReference type="NCBIfam" id="TIGR02276">
    <property type="entry name" value="beta_rpt_yvtn"/>
    <property type="match status" value="1"/>
</dbReference>
<evidence type="ECO:0000313" key="2">
    <source>
        <dbReference type="EMBL" id="SCZ47693.1"/>
    </source>
</evidence>
<gene>
    <name evidence="2" type="ORF">SAMN05216279_11590</name>
</gene>
<organism evidence="2 3">
    <name type="scientific">Pseudomonas oryzihabitans</name>
    <dbReference type="NCBI Taxonomy" id="47885"/>
    <lineage>
        <taxon>Bacteria</taxon>
        <taxon>Pseudomonadati</taxon>
        <taxon>Pseudomonadota</taxon>
        <taxon>Gammaproteobacteria</taxon>
        <taxon>Pseudomonadales</taxon>
        <taxon>Pseudomonadaceae</taxon>
        <taxon>Pseudomonas</taxon>
    </lineage>
</organism>
<dbReference type="Gene3D" id="2.130.10.10">
    <property type="entry name" value="YVTN repeat-like/Quinoprotein amine dehydrogenase"/>
    <property type="match status" value="2"/>
</dbReference>